<dbReference type="GO" id="GO:0019877">
    <property type="term" value="P:diaminopimelate biosynthetic process"/>
    <property type="evidence" value="ECO:0007669"/>
    <property type="project" value="UniProtKB-ARBA"/>
</dbReference>
<gene>
    <name evidence="4" type="ORF">DC083_07495</name>
</gene>
<feature type="binding site" evidence="2">
    <location>
        <position position="365"/>
    </location>
    <ligand>
        <name>Mn(2+)</name>
        <dbReference type="ChEBI" id="CHEBI:29035"/>
        <label>2</label>
    </ligand>
</feature>
<dbReference type="SUPFAM" id="SSF53187">
    <property type="entry name" value="Zn-dependent exopeptidases"/>
    <property type="match status" value="1"/>
</dbReference>
<dbReference type="Pfam" id="PF07687">
    <property type="entry name" value="M20_dimer"/>
    <property type="match status" value="1"/>
</dbReference>
<reference evidence="5" key="1">
    <citation type="submission" date="2018-05" db="EMBL/GenBank/DDBJ databases">
        <title>Ignatzschineria dubaiensis sp. nov., isolated from necrotic foot tissues of dromedaries (Camelus dromedarius) and associated maggots in Dubai, United Arab Emirates.</title>
        <authorList>
            <person name="Tsang C.C."/>
            <person name="Tang J.Y.M."/>
            <person name="Fong J.Y.H."/>
            <person name="Kinne J."/>
            <person name="Lee H.H."/>
            <person name="Joseph M."/>
            <person name="Jose S."/>
            <person name="Schuster R.K."/>
            <person name="Tang Y."/>
            <person name="Sivakumar S."/>
            <person name="Chen J.H.K."/>
            <person name="Teng J.L.L."/>
            <person name="Lau S.K.P."/>
            <person name="Wernery U."/>
            <person name="Woo P.C.Y."/>
        </authorList>
    </citation>
    <scope>NUCLEOTIDE SEQUENCE [LARGE SCALE GENOMIC DNA]</scope>
    <source>
        <strain evidence="5">KCTC 22644</strain>
    </source>
</reference>
<dbReference type="Proteomes" id="UP000245020">
    <property type="component" value="Unassembled WGS sequence"/>
</dbReference>
<evidence type="ECO:0000259" key="3">
    <source>
        <dbReference type="Pfam" id="PF07687"/>
    </source>
</evidence>
<dbReference type="PANTHER" id="PTHR11014">
    <property type="entry name" value="PEPTIDASE M20 FAMILY MEMBER"/>
    <property type="match status" value="1"/>
</dbReference>
<dbReference type="EMBL" id="QEWQ01000004">
    <property type="protein sequence ID" value="PWD80937.1"/>
    <property type="molecule type" value="Genomic_DNA"/>
</dbReference>
<evidence type="ECO:0000256" key="1">
    <source>
        <dbReference type="ARBA" id="ARBA00022801"/>
    </source>
</evidence>
<dbReference type="PANTHER" id="PTHR11014:SF63">
    <property type="entry name" value="METALLOPEPTIDASE, PUTATIVE (AFU_ORTHOLOGUE AFUA_6G09600)-RELATED"/>
    <property type="match status" value="1"/>
</dbReference>
<dbReference type="OrthoDB" id="9777385at2"/>
<proteinExistence type="predicted"/>
<name>A0A2U2AE90_9GAMM</name>
<accession>A0A2U2AE90</accession>
<protein>
    <submittedName>
        <fullName evidence="4">Amidohydrolase</fullName>
    </submittedName>
</protein>
<comment type="cofactor">
    <cofactor evidence="2">
        <name>Mn(2+)</name>
        <dbReference type="ChEBI" id="CHEBI:29035"/>
    </cofactor>
    <text evidence="2">The Mn(2+) ion enhances activity.</text>
</comment>
<dbReference type="InterPro" id="IPR017439">
    <property type="entry name" value="Amidohydrolase"/>
</dbReference>
<evidence type="ECO:0000313" key="5">
    <source>
        <dbReference type="Proteomes" id="UP000245020"/>
    </source>
</evidence>
<feature type="domain" description="Peptidase M20 dimerisation" evidence="3">
    <location>
        <begin position="184"/>
        <end position="288"/>
    </location>
</feature>
<dbReference type="InterPro" id="IPR002933">
    <property type="entry name" value="Peptidase_M20"/>
</dbReference>
<keyword evidence="5" id="KW-1185">Reference proteome</keyword>
<dbReference type="AlphaFoldDB" id="A0A2U2AE90"/>
<dbReference type="RefSeq" id="WP_109189587.1">
    <property type="nucleotide sequence ID" value="NZ_BMYA01000002.1"/>
</dbReference>
<dbReference type="FunFam" id="3.30.70.360:FF:000001">
    <property type="entry name" value="N-acetyldiaminopimelate deacetylase"/>
    <property type="match status" value="1"/>
</dbReference>
<evidence type="ECO:0000313" key="4">
    <source>
        <dbReference type="EMBL" id="PWD80937.1"/>
    </source>
</evidence>
<keyword evidence="2" id="KW-0464">Manganese</keyword>
<keyword evidence="2" id="KW-0479">Metal-binding</keyword>
<dbReference type="GO" id="GO:0046872">
    <property type="term" value="F:metal ion binding"/>
    <property type="evidence" value="ECO:0007669"/>
    <property type="project" value="UniProtKB-KW"/>
</dbReference>
<dbReference type="InterPro" id="IPR036264">
    <property type="entry name" value="Bact_exopeptidase_dim_dom"/>
</dbReference>
<feature type="binding site" evidence="2">
    <location>
        <position position="140"/>
    </location>
    <ligand>
        <name>Mn(2+)</name>
        <dbReference type="ChEBI" id="CHEBI:29035"/>
        <label>2</label>
    </ligand>
</feature>
<dbReference type="Gene3D" id="3.40.630.10">
    <property type="entry name" value="Zn peptidases"/>
    <property type="match status" value="1"/>
</dbReference>
<dbReference type="GO" id="GO:0050118">
    <property type="term" value="F:N-acetyldiaminopimelate deacetylase activity"/>
    <property type="evidence" value="ECO:0007669"/>
    <property type="project" value="UniProtKB-ARBA"/>
</dbReference>
<keyword evidence="1 4" id="KW-0378">Hydrolase</keyword>
<dbReference type="Pfam" id="PF01546">
    <property type="entry name" value="Peptidase_M20"/>
    <property type="match status" value="1"/>
</dbReference>
<dbReference type="SUPFAM" id="SSF55031">
    <property type="entry name" value="Bacterial exopeptidase dimerisation domain"/>
    <property type="match status" value="1"/>
</dbReference>
<comment type="caution">
    <text evidence="4">The sequence shown here is derived from an EMBL/GenBank/DDBJ whole genome shotgun (WGS) entry which is preliminary data.</text>
</comment>
<evidence type="ECO:0000256" key="2">
    <source>
        <dbReference type="PIRSR" id="PIRSR005962-1"/>
    </source>
</evidence>
<organism evidence="4 5">
    <name type="scientific">Ignatzschineria ureiclastica</name>
    <dbReference type="NCBI Taxonomy" id="472582"/>
    <lineage>
        <taxon>Bacteria</taxon>
        <taxon>Pseudomonadati</taxon>
        <taxon>Pseudomonadota</taxon>
        <taxon>Gammaproteobacteria</taxon>
        <taxon>Cardiobacteriales</taxon>
        <taxon>Ignatzschineriaceae</taxon>
        <taxon>Ignatzschineria</taxon>
    </lineage>
</organism>
<sequence>MKLVTQAELQPYEAKLIENRRHLHAHPELSFQEYETAKYIISEMEQLKHAEIIRPVGTSVLVKFVTGKPGPKIGLRADIDALAIEEERTELPFCSQNDGVMHACGHDIHTSMLLAACRYFDDHFDELTGEVWAIFQHAEELLPGGAQEMVKTGLFDELDFIYGQHIWSGMPVGIIDIKEGPASSNSDTYEIHIQGKGGHASQPDMAIDPIIIGSMIVQKLQTIVSRMVSPQEPAVISNTVFQAGRTEALNVIPDTCRLGGSVRSSSDEVREILKSNITKMAESTCSEYGATCTIDYMVGYGVTYNNPEKTAFMRQVAENIEGATIITEKCMLGGEDFSAFSKIVPSTFLFVGGGNEEMAFNYPHHHPKFGIDEDGMRLGLQLLVNAVVQYPHYFK</sequence>
<dbReference type="PIRSF" id="PIRSF005962">
    <property type="entry name" value="Pept_M20D_amidohydro"/>
    <property type="match status" value="1"/>
</dbReference>
<dbReference type="InterPro" id="IPR011650">
    <property type="entry name" value="Peptidase_M20_dimer"/>
</dbReference>
<dbReference type="Gene3D" id="3.30.70.360">
    <property type="match status" value="1"/>
</dbReference>
<dbReference type="NCBIfam" id="TIGR01891">
    <property type="entry name" value="amidohydrolases"/>
    <property type="match status" value="1"/>
</dbReference>
<feature type="binding site" evidence="2">
    <location>
        <position position="165"/>
    </location>
    <ligand>
        <name>Mn(2+)</name>
        <dbReference type="ChEBI" id="CHEBI:29035"/>
        <label>2</label>
    </ligand>
</feature>
<feature type="binding site" evidence="2">
    <location>
        <position position="104"/>
    </location>
    <ligand>
        <name>Mn(2+)</name>
        <dbReference type="ChEBI" id="CHEBI:29035"/>
        <label>2</label>
    </ligand>
</feature>
<feature type="binding site" evidence="2">
    <location>
        <position position="106"/>
    </location>
    <ligand>
        <name>Mn(2+)</name>
        <dbReference type="ChEBI" id="CHEBI:29035"/>
        <label>2</label>
    </ligand>
</feature>